<dbReference type="InterPro" id="IPR036388">
    <property type="entry name" value="WH-like_DNA-bd_sf"/>
</dbReference>
<dbReference type="InterPro" id="IPR036390">
    <property type="entry name" value="WH_DNA-bd_sf"/>
</dbReference>
<accession>A0A645A435</accession>
<sequence length="164" mass="18503">MVSRRAGKPLEAAYLSKTVRAALVSGGIPNVTLSDLRHDFLHRTLVEEPVLELVRKGGGITRGQVARLLSLTQTQAYHRLSRMTAAGRLVRVGNRYFLPRQTTSPELHAQLILDYLRREGSAVRQDFARLLSVLPRQVYPILQRLVASGRVVFENGRYYPANRK</sequence>
<dbReference type="AlphaFoldDB" id="A0A645A435"/>
<gene>
    <name evidence="1" type="ORF">SDC9_94548</name>
</gene>
<comment type="caution">
    <text evidence="1">The sequence shown here is derived from an EMBL/GenBank/DDBJ whole genome shotgun (WGS) entry which is preliminary data.</text>
</comment>
<dbReference type="Gene3D" id="1.10.10.10">
    <property type="entry name" value="Winged helix-like DNA-binding domain superfamily/Winged helix DNA-binding domain"/>
    <property type="match status" value="1"/>
</dbReference>
<dbReference type="EMBL" id="VSSQ01011836">
    <property type="protein sequence ID" value="MPM47827.1"/>
    <property type="molecule type" value="Genomic_DNA"/>
</dbReference>
<organism evidence="1">
    <name type="scientific">bioreactor metagenome</name>
    <dbReference type="NCBI Taxonomy" id="1076179"/>
    <lineage>
        <taxon>unclassified sequences</taxon>
        <taxon>metagenomes</taxon>
        <taxon>ecological metagenomes</taxon>
    </lineage>
</organism>
<reference evidence="1" key="1">
    <citation type="submission" date="2019-08" db="EMBL/GenBank/DDBJ databases">
        <authorList>
            <person name="Kucharzyk K."/>
            <person name="Murdoch R.W."/>
            <person name="Higgins S."/>
            <person name="Loffler F."/>
        </authorList>
    </citation>
    <scope>NUCLEOTIDE SEQUENCE</scope>
</reference>
<dbReference type="SUPFAM" id="SSF46785">
    <property type="entry name" value="Winged helix' DNA-binding domain"/>
    <property type="match status" value="2"/>
</dbReference>
<evidence type="ECO:0000313" key="1">
    <source>
        <dbReference type="EMBL" id="MPM47827.1"/>
    </source>
</evidence>
<protein>
    <submittedName>
        <fullName evidence="1">Uncharacterized protein</fullName>
    </submittedName>
</protein>
<proteinExistence type="predicted"/>
<name>A0A645A435_9ZZZZ</name>